<sequence>MGSSHSEVAHEFRFFRAYRDGRVEILRSQEEKIPPFDDPQTGVRSKDVVISSETGLSARIFLPDTAHPIEKLPLLFYIHGGGFCMRSAFGIDYHNYVSTLVSQGNAIAVSVEYGLFPDHPIPACYEDCWEALQWVASHAKGGGREPWLINHADFDRIFIVGDSAGGNISHTMAVRVGTIGLAGVRVVGVVMVHPFFGGTIDDEMWMYMCPTNGGLEDPRMKPAAEDLARLGCERMLLFVAEKDHLRDVGWRYYEELKKSEWIGTVEIVENHGEEHCFHRRDLTYEKAVALIHRIVSFIKQSLTPRTSSLRQMESDSEVSHEFRFFRVYKDGRVHLFMPPAEKFPPSDDPTTGVRSKDVHISPDTGVSARIFLPKTPSPTQKLPLLFYVHGGGFSMLSAFARPYIDCLNSIVSEANIIAVSVEYGLFPDRPIPACYEDSWAALQWVASHASGDGHEPWLNDYADFNRVFIAGDSAGGNISHTLAVRVGSIGLTGVRVVGVVLVHPYFGGTDDDKMWLYMCPTNGGLEDPRMKPAAEDLARLGCEKVLVFVAEKDHLREVGWNYYEELKKSGWKGTVEIVENHGEEHCFHLHDLSYEKSVDLIKQIASFINRE</sequence>
<evidence type="ECO:0000256" key="1">
    <source>
        <dbReference type="ARBA" id="ARBA00010515"/>
    </source>
</evidence>
<name>A0A438FM73_VITVI</name>
<dbReference type="Proteomes" id="UP000288805">
    <property type="component" value="Unassembled WGS sequence"/>
</dbReference>
<proteinExistence type="inferred from homology"/>
<evidence type="ECO:0000313" key="4">
    <source>
        <dbReference type="Proteomes" id="UP000288805"/>
    </source>
</evidence>
<dbReference type="Gene3D" id="3.40.50.1820">
    <property type="entry name" value="alpha/beta hydrolase"/>
    <property type="match status" value="2"/>
</dbReference>
<protein>
    <submittedName>
        <fullName evidence="3">2-hydroxyisoflavanone dehydratase</fullName>
    </submittedName>
</protein>
<dbReference type="GO" id="GO:0016787">
    <property type="term" value="F:hydrolase activity"/>
    <property type="evidence" value="ECO:0007669"/>
    <property type="project" value="InterPro"/>
</dbReference>
<reference evidence="3 4" key="1">
    <citation type="journal article" date="2018" name="PLoS Genet.">
        <title>Population sequencing reveals clonal diversity and ancestral inbreeding in the grapevine cultivar Chardonnay.</title>
        <authorList>
            <person name="Roach M.J."/>
            <person name="Johnson D.L."/>
            <person name="Bohlmann J."/>
            <person name="van Vuuren H.J."/>
            <person name="Jones S.J."/>
            <person name="Pretorius I.S."/>
            <person name="Schmidt S.A."/>
            <person name="Borneman A.R."/>
        </authorList>
    </citation>
    <scope>NUCLEOTIDE SEQUENCE [LARGE SCALE GENOMIC DNA]</scope>
    <source>
        <strain evidence="4">cv. Chardonnay</strain>
        <tissue evidence="3">Leaf</tissue>
    </source>
</reference>
<dbReference type="OrthoDB" id="408631at2759"/>
<comment type="similarity">
    <text evidence="1">Belongs to the 'GDXG' lipolytic enzyme family.</text>
</comment>
<dbReference type="InterPro" id="IPR029058">
    <property type="entry name" value="AB_hydrolase_fold"/>
</dbReference>
<evidence type="ECO:0000313" key="3">
    <source>
        <dbReference type="EMBL" id="RVW61125.1"/>
    </source>
</evidence>
<feature type="domain" description="Alpha/beta hydrolase fold-3" evidence="2">
    <location>
        <begin position="75"/>
        <end position="278"/>
    </location>
</feature>
<dbReference type="InterPro" id="IPR013094">
    <property type="entry name" value="AB_hydrolase_3"/>
</dbReference>
<dbReference type="PANTHER" id="PTHR23024">
    <property type="entry name" value="ARYLACETAMIDE DEACETYLASE"/>
    <property type="match status" value="1"/>
</dbReference>
<dbReference type="EMBL" id="QGNW01000842">
    <property type="protein sequence ID" value="RVW61125.1"/>
    <property type="molecule type" value="Genomic_DNA"/>
</dbReference>
<feature type="domain" description="Alpha/beta hydrolase fold-3" evidence="2">
    <location>
        <begin position="385"/>
        <end position="588"/>
    </location>
</feature>
<dbReference type="PANTHER" id="PTHR23024:SF582">
    <property type="entry name" value="CARBOXYLESTERASE 12-RELATED"/>
    <property type="match status" value="1"/>
</dbReference>
<dbReference type="Pfam" id="PF07859">
    <property type="entry name" value="Abhydrolase_3"/>
    <property type="match status" value="2"/>
</dbReference>
<dbReference type="SUPFAM" id="SSF53474">
    <property type="entry name" value="alpha/beta-Hydrolases"/>
    <property type="match status" value="2"/>
</dbReference>
<comment type="caution">
    <text evidence="3">The sequence shown here is derived from an EMBL/GenBank/DDBJ whole genome shotgun (WGS) entry which is preliminary data.</text>
</comment>
<organism evidence="3 4">
    <name type="scientific">Vitis vinifera</name>
    <name type="common">Grape</name>
    <dbReference type="NCBI Taxonomy" id="29760"/>
    <lineage>
        <taxon>Eukaryota</taxon>
        <taxon>Viridiplantae</taxon>
        <taxon>Streptophyta</taxon>
        <taxon>Embryophyta</taxon>
        <taxon>Tracheophyta</taxon>
        <taxon>Spermatophyta</taxon>
        <taxon>Magnoliopsida</taxon>
        <taxon>eudicotyledons</taxon>
        <taxon>Gunneridae</taxon>
        <taxon>Pentapetalae</taxon>
        <taxon>rosids</taxon>
        <taxon>Vitales</taxon>
        <taxon>Vitaceae</taxon>
        <taxon>Viteae</taxon>
        <taxon>Vitis</taxon>
    </lineage>
</organism>
<accession>A0A438FM73</accession>
<dbReference type="InterPro" id="IPR050466">
    <property type="entry name" value="Carboxylest/Gibb_receptor"/>
</dbReference>
<dbReference type="AlphaFoldDB" id="A0A438FM73"/>
<gene>
    <name evidence="3" type="primary">HIDM_2</name>
    <name evidence="3" type="ORF">CK203_020593</name>
</gene>
<evidence type="ECO:0000259" key="2">
    <source>
        <dbReference type="Pfam" id="PF07859"/>
    </source>
</evidence>